<dbReference type="Proteomes" id="UP000235916">
    <property type="component" value="Unassembled WGS sequence"/>
</dbReference>
<evidence type="ECO:0000313" key="2">
    <source>
        <dbReference type="Proteomes" id="UP000235916"/>
    </source>
</evidence>
<comment type="caution">
    <text evidence="1">The sequence shown here is derived from an EMBL/GenBank/DDBJ whole genome shotgun (WGS) entry which is preliminary data.</text>
</comment>
<accession>A0A2N8KYC5</accession>
<evidence type="ECO:0000313" key="1">
    <source>
        <dbReference type="EMBL" id="PND38456.1"/>
    </source>
</evidence>
<dbReference type="EMBL" id="POSP01000003">
    <property type="protein sequence ID" value="PND38456.1"/>
    <property type="molecule type" value="Genomic_DNA"/>
</dbReference>
<gene>
    <name evidence="1" type="ORF">C1O66_13620</name>
</gene>
<organism evidence="1 2">
    <name type="scientific">Kinneretia aquatilis</name>
    <dbReference type="NCBI Taxonomy" id="2070761"/>
    <lineage>
        <taxon>Bacteria</taxon>
        <taxon>Pseudomonadati</taxon>
        <taxon>Pseudomonadota</taxon>
        <taxon>Betaproteobacteria</taxon>
        <taxon>Burkholderiales</taxon>
        <taxon>Sphaerotilaceae</taxon>
        <taxon>Roseateles</taxon>
    </lineage>
</organism>
<protein>
    <submittedName>
        <fullName evidence="1">Uncharacterized protein</fullName>
    </submittedName>
</protein>
<proteinExistence type="predicted"/>
<name>A0A2N8KYC5_9BURK</name>
<reference evidence="1 2" key="1">
    <citation type="submission" date="2018-01" db="EMBL/GenBank/DDBJ databases">
        <title>Draft genome sequence of Paucibacter aquatile CR182 isolated from freshwater of the Nakdong River.</title>
        <authorList>
            <person name="Choi A."/>
            <person name="Chung E.J."/>
        </authorList>
    </citation>
    <scope>NUCLEOTIDE SEQUENCE [LARGE SCALE GENOMIC DNA]</scope>
    <source>
        <strain evidence="1 2">CR182</strain>
    </source>
</reference>
<sequence>MGMTATIESTDFESAVLNPDLQLRCLSEAALKHLVQELNTRAWSEHKLDLKALQRQADEIGSVLGQEPTPAEGSTAQAQAAQIQALCKQAVAEDVAYSELVLGHNPTLFPPFFDGGRQGAAGGFFGIARNEKFPNLGRVGISVAAYNPGGHVEHSSFVSALTVAPSSRTVSFRATAGVSGALTAFGLLGYGRASAQVLGRLSIFDMATQSFRSVEARSSIGEISFGRLEFRGHQFTARGSAVVRAGEILLLSGGLRVTAGCGGLGCGAVSNLRLQFDSMAVD</sequence>
<dbReference type="AlphaFoldDB" id="A0A2N8KYC5"/>
<keyword evidence="2" id="KW-1185">Reference proteome</keyword>